<accession>Q0W936</accession>
<name>Q0W936_METAR</name>
<gene>
    <name evidence="1" type="ORF">LRC58</name>
</gene>
<protein>
    <submittedName>
        <fullName evidence="1">Uncharacterized protein</fullName>
    </submittedName>
</protein>
<sequence>MVIEAVNAEMVEKALAADNPSYVRTHAEGGKVIIETEADSTGSMLATLDDLMINLKVADEMLEGHGTIEGKED</sequence>
<dbReference type="Proteomes" id="UP000000663">
    <property type="component" value="Chromosome"/>
</dbReference>
<reference evidence="1 2" key="1">
    <citation type="journal article" date="2006" name="Science">
        <title>Genome of rice cluster I archaea -- the key methane producers in the rice rhizosphere.</title>
        <authorList>
            <person name="Erkel C."/>
            <person name="Kube M."/>
            <person name="Reinhardt R."/>
            <person name="Liesack W."/>
        </authorList>
    </citation>
    <scope>NUCLEOTIDE SEQUENCE [LARGE SCALE GENOMIC DNA]</scope>
    <source>
        <strain evidence="2">DSM 22066 / NBRC 105507 / MRE50</strain>
    </source>
</reference>
<dbReference type="EMBL" id="AM114193">
    <property type="protein sequence ID" value="CAJ35090.1"/>
    <property type="molecule type" value="Genomic_DNA"/>
</dbReference>
<organism evidence="1 2">
    <name type="scientific">Methanocella arvoryzae (strain DSM 22066 / NBRC 105507 / MRE50)</name>
    <dbReference type="NCBI Taxonomy" id="351160"/>
    <lineage>
        <taxon>Archaea</taxon>
        <taxon>Methanobacteriati</taxon>
        <taxon>Methanobacteriota</taxon>
        <taxon>Stenosarchaea group</taxon>
        <taxon>Methanomicrobia</taxon>
        <taxon>Methanocellales</taxon>
        <taxon>Methanocellaceae</taxon>
        <taxon>Methanocella</taxon>
    </lineage>
</organism>
<evidence type="ECO:0000313" key="1">
    <source>
        <dbReference type="EMBL" id="CAJ35090.1"/>
    </source>
</evidence>
<dbReference type="KEGG" id="rci:LRC58"/>
<dbReference type="NCBIfam" id="NF011470">
    <property type="entry name" value="PRK14887.1"/>
    <property type="match status" value="1"/>
</dbReference>
<dbReference type="AlphaFoldDB" id="Q0W936"/>
<keyword evidence="2" id="KW-1185">Reference proteome</keyword>
<evidence type="ECO:0000313" key="2">
    <source>
        <dbReference type="Proteomes" id="UP000000663"/>
    </source>
</evidence>
<dbReference type="STRING" id="351160.LRC58"/>
<dbReference type="eggNOG" id="arCOG01354">
    <property type="taxonomic scope" value="Archaea"/>
</dbReference>
<proteinExistence type="predicted"/>